<keyword evidence="1 3" id="KW-0963">Cytoplasm</keyword>
<dbReference type="Pfam" id="PF17384">
    <property type="entry name" value="DUF150_C"/>
    <property type="match status" value="1"/>
</dbReference>
<dbReference type="GO" id="GO:0005829">
    <property type="term" value="C:cytosol"/>
    <property type="evidence" value="ECO:0007669"/>
    <property type="project" value="TreeGrafter"/>
</dbReference>
<evidence type="ECO:0000256" key="1">
    <source>
        <dbReference type="ARBA" id="ARBA00022490"/>
    </source>
</evidence>
<keyword evidence="2 3" id="KW-0690">Ribosome biogenesis</keyword>
<dbReference type="PANTHER" id="PTHR33867:SF1">
    <property type="entry name" value="RIBOSOME MATURATION FACTOR RIMP"/>
    <property type="match status" value="1"/>
</dbReference>
<dbReference type="InterPro" id="IPR035956">
    <property type="entry name" value="RimP_N_sf"/>
</dbReference>
<comment type="function">
    <text evidence="3">Required for maturation of 30S ribosomal subunits.</text>
</comment>
<dbReference type="GO" id="GO:0000028">
    <property type="term" value="P:ribosomal small subunit assembly"/>
    <property type="evidence" value="ECO:0007669"/>
    <property type="project" value="TreeGrafter"/>
</dbReference>
<feature type="domain" description="Ribosome maturation factor RimP C-terminal" evidence="5">
    <location>
        <begin position="92"/>
        <end position="157"/>
    </location>
</feature>
<dbReference type="GO" id="GO:0006412">
    <property type="term" value="P:translation"/>
    <property type="evidence" value="ECO:0007669"/>
    <property type="project" value="TreeGrafter"/>
</dbReference>
<keyword evidence="7" id="KW-1185">Reference proteome</keyword>
<dbReference type="InterPro" id="IPR036847">
    <property type="entry name" value="RimP_C_sf"/>
</dbReference>
<comment type="subcellular location">
    <subcellularLocation>
        <location evidence="3">Cytoplasm</location>
    </subcellularLocation>
</comment>
<dbReference type="SUPFAM" id="SSF74942">
    <property type="entry name" value="YhbC-like, C-terminal domain"/>
    <property type="match status" value="1"/>
</dbReference>
<dbReference type="SUPFAM" id="SSF75420">
    <property type="entry name" value="YhbC-like, N-terminal domain"/>
    <property type="match status" value="1"/>
</dbReference>
<sequence>MADIALLTQLIEPEAKALGFELVRVKMYGGTSDPTLQVMAERPDTRQLNIDDCADLSRRISDVMDALEEQGRDPIDHAYRLEVSSPGIDRPLTRLKDFADWAGHEARITLAEKLNGRKQFKGDLAGVEGDTVIIVDGEEVRHELPFSGIEDAKLVMTDRLIAATVPLSVEGAEEVYYQDAPEQDGATTEGRH</sequence>
<comment type="caution">
    <text evidence="6">The sequence shown here is derived from an EMBL/GenBank/DDBJ whole genome shotgun (WGS) entry which is preliminary data.</text>
</comment>
<dbReference type="CDD" id="cd01734">
    <property type="entry name" value="YlxS_C"/>
    <property type="match status" value="1"/>
</dbReference>
<dbReference type="InterPro" id="IPR003728">
    <property type="entry name" value="Ribosome_maturation_RimP"/>
</dbReference>
<evidence type="ECO:0000313" key="6">
    <source>
        <dbReference type="EMBL" id="GAM01199.1"/>
    </source>
</evidence>
<dbReference type="NCBIfam" id="NF000932">
    <property type="entry name" value="PRK00092.2-5"/>
    <property type="match status" value="1"/>
</dbReference>
<dbReference type="Proteomes" id="UP000032305">
    <property type="component" value="Unassembled WGS sequence"/>
</dbReference>
<reference evidence="6 7" key="1">
    <citation type="submission" date="2014-11" db="EMBL/GenBank/DDBJ databases">
        <title>Whole genome shotgun sequence of Sphingomonas parapaucimobilis NBRC 15100.</title>
        <authorList>
            <person name="Katano-Makiyama Y."/>
            <person name="Hosoyama A."/>
            <person name="Hashimoto M."/>
            <person name="Hosoyama Y."/>
            <person name="Noguchi M."/>
            <person name="Numata M."/>
            <person name="Tsuchikane K."/>
            <person name="Hirakata S."/>
            <person name="Uohara A."/>
            <person name="Shimodaira J."/>
            <person name="Ohji S."/>
            <person name="Ichikawa N."/>
            <person name="Kimura A."/>
            <person name="Yamazoe A."/>
            <person name="Fujita N."/>
        </authorList>
    </citation>
    <scope>NUCLEOTIDE SEQUENCE [LARGE SCALE GENOMIC DNA]</scope>
    <source>
        <strain evidence="6 7">NBRC 15100</strain>
    </source>
</reference>
<dbReference type="RefSeq" id="WP_042487492.1">
    <property type="nucleotide sequence ID" value="NZ_BBPI01000053.1"/>
</dbReference>
<evidence type="ECO:0000256" key="3">
    <source>
        <dbReference type="HAMAP-Rule" id="MF_01077"/>
    </source>
</evidence>
<feature type="domain" description="Ribosome maturation factor RimP N-terminal" evidence="4">
    <location>
        <begin position="10"/>
        <end position="89"/>
    </location>
</feature>
<dbReference type="EMBL" id="BBPI01000053">
    <property type="protein sequence ID" value="GAM01199.1"/>
    <property type="molecule type" value="Genomic_DNA"/>
</dbReference>
<dbReference type="NCBIfam" id="NF011229">
    <property type="entry name" value="PRK14636.1"/>
    <property type="match status" value="1"/>
</dbReference>
<comment type="similarity">
    <text evidence="3">Belongs to the RimP family.</text>
</comment>
<dbReference type="OrthoDB" id="9805006at2"/>
<dbReference type="PANTHER" id="PTHR33867">
    <property type="entry name" value="RIBOSOME MATURATION FACTOR RIMP"/>
    <property type="match status" value="1"/>
</dbReference>
<dbReference type="eggNOG" id="COG0779">
    <property type="taxonomic scope" value="Bacteria"/>
</dbReference>
<protein>
    <recommendedName>
        <fullName evidence="3">Ribosome maturation factor RimP</fullName>
    </recommendedName>
</protein>
<dbReference type="InterPro" id="IPR028998">
    <property type="entry name" value="RimP_C"/>
</dbReference>
<name>A0A0A1W8F6_9SPHN</name>
<organism evidence="6 7">
    <name type="scientific">Sphingomonas parapaucimobilis NBRC 15100</name>
    <dbReference type="NCBI Taxonomy" id="1219049"/>
    <lineage>
        <taxon>Bacteria</taxon>
        <taxon>Pseudomonadati</taxon>
        <taxon>Pseudomonadota</taxon>
        <taxon>Alphaproteobacteria</taxon>
        <taxon>Sphingomonadales</taxon>
        <taxon>Sphingomonadaceae</taxon>
        <taxon>Sphingomonas</taxon>
    </lineage>
</organism>
<evidence type="ECO:0000256" key="2">
    <source>
        <dbReference type="ARBA" id="ARBA00022517"/>
    </source>
</evidence>
<evidence type="ECO:0000313" key="7">
    <source>
        <dbReference type="Proteomes" id="UP000032305"/>
    </source>
</evidence>
<evidence type="ECO:0000259" key="4">
    <source>
        <dbReference type="Pfam" id="PF02576"/>
    </source>
</evidence>
<accession>A0A0A1W8F6</accession>
<dbReference type="Pfam" id="PF02576">
    <property type="entry name" value="RimP_N"/>
    <property type="match status" value="1"/>
</dbReference>
<proteinExistence type="inferred from homology"/>
<dbReference type="Gene3D" id="2.30.30.180">
    <property type="entry name" value="Ribosome maturation factor RimP, C-terminal domain"/>
    <property type="match status" value="1"/>
</dbReference>
<dbReference type="Gene3D" id="3.30.300.70">
    <property type="entry name" value="RimP-like superfamily, N-terminal"/>
    <property type="match status" value="1"/>
</dbReference>
<dbReference type="HAMAP" id="MF_01077">
    <property type="entry name" value="RimP"/>
    <property type="match status" value="1"/>
</dbReference>
<evidence type="ECO:0000259" key="5">
    <source>
        <dbReference type="Pfam" id="PF17384"/>
    </source>
</evidence>
<dbReference type="AlphaFoldDB" id="A0A0A1W8F6"/>
<dbReference type="InterPro" id="IPR028989">
    <property type="entry name" value="RimP_N"/>
</dbReference>
<gene>
    <name evidence="3 6" type="primary">rimP</name>
    <name evidence="6" type="ORF">SP5_053_00070</name>
</gene>